<gene>
    <name evidence="1" type="ORF">IFO69_19085</name>
</gene>
<protein>
    <submittedName>
        <fullName evidence="1">Uncharacterized protein</fullName>
    </submittedName>
</protein>
<dbReference type="Proteomes" id="UP000647133">
    <property type="component" value="Unassembled WGS sequence"/>
</dbReference>
<dbReference type="EMBL" id="JACYTQ010000008">
    <property type="protein sequence ID" value="MBD8490865.1"/>
    <property type="molecule type" value="Genomic_DNA"/>
</dbReference>
<evidence type="ECO:0000313" key="2">
    <source>
        <dbReference type="Proteomes" id="UP000647133"/>
    </source>
</evidence>
<organism evidence="1 2">
    <name type="scientific">Echinicola arenosa</name>
    <dbReference type="NCBI Taxonomy" id="2774144"/>
    <lineage>
        <taxon>Bacteria</taxon>
        <taxon>Pseudomonadati</taxon>
        <taxon>Bacteroidota</taxon>
        <taxon>Cytophagia</taxon>
        <taxon>Cytophagales</taxon>
        <taxon>Cyclobacteriaceae</taxon>
        <taxon>Echinicola</taxon>
    </lineage>
</organism>
<proteinExistence type="predicted"/>
<comment type="caution">
    <text evidence="1">The sequence shown here is derived from an EMBL/GenBank/DDBJ whole genome shotgun (WGS) entry which is preliminary data.</text>
</comment>
<reference evidence="1 2" key="1">
    <citation type="submission" date="2020-09" db="EMBL/GenBank/DDBJ databases">
        <title>Echinicola sp. CAU 1574 isolated from sand of Sido Beach.</title>
        <authorList>
            <person name="Kim W."/>
        </authorList>
    </citation>
    <scope>NUCLEOTIDE SEQUENCE [LARGE SCALE GENOMIC DNA]</scope>
    <source>
        <strain evidence="1 2">CAU 1574</strain>
    </source>
</reference>
<keyword evidence="2" id="KW-1185">Reference proteome</keyword>
<dbReference type="RefSeq" id="WP_192011733.1">
    <property type="nucleotide sequence ID" value="NZ_JACYTQ010000008.1"/>
</dbReference>
<sequence length="404" mass="46324">MAKIKVLKGEIDIANSLVENDSEVDVKRDGEFFRTHITTADYEDDFQIVLEIVAIRDIVWDAYEFVKDTWPDIGAPETWRRISKKLGELGSDIWRTVKEARIENFLFELISVNYETKNEKKETDAFVISDAVFSGKIKMPSSGGVPIATINGDVDCMIAGMPGNGYLFPKDPSQVETSIVGRALAGTELFGDDFFSHLITASIAIDVPSLIARLRENFGNEDYTFEDFSKLWDIIFDDENARVEIKVQKAIYKISIDEDIERARRRYLVLQQNAEAEKANHLVQQKAFRTRIRELLEEGREQELRDRKMKNFMEEQLNREEQWKNDLREFFKSSIDEIGLAPISEFEKAVSDAQGDISKARTLLGSRLTTPQLRIIAIMNPTHFVLPSEITGLDKKMLLDSFRF</sequence>
<evidence type="ECO:0000313" key="1">
    <source>
        <dbReference type="EMBL" id="MBD8490865.1"/>
    </source>
</evidence>
<name>A0ABR9ASI2_9BACT</name>
<accession>A0ABR9ASI2</accession>